<keyword evidence="3" id="KW-1185">Reference proteome</keyword>
<sequence length="146" mass="16103">MTDSRLEAPSNAGTARDHESTGTSVLLVPVAEIEPLVRRQIEENAPEFLCRDSDSVHAHITLLGPFADISIIDRRLLDELTALFATVERFEFRLRHCTGTSRATAACSLGSRSDDPRRATPCLNAVHRKPNNPHSVSGCERMRAAR</sequence>
<proteinExistence type="predicted"/>
<protein>
    <recommendedName>
        <fullName evidence="4">2'-5' RNA ligase family protein</fullName>
    </recommendedName>
</protein>
<dbReference type="Pfam" id="PF13563">
    <property type="entry name" value="2_5_RNA_ligase2"/>
    <property type="match status" value="1"/>
</dbReference>
<evidence type="ECO:0000313" key="3">
    <source>
        <dbReference type="Proteomes" id="UP000469185"/>
    </source>
</evidence>
<gene>
    <name evidence="2" type="ORF">G1H11_20275</name>
</gene>
<evidence type="ECO:0000256" key="1">
    <source>
        <dbReference type="SAM" id="MobiDB-lite"/>
    </source>
</evidence>
<comment type="caution">
    <text evidence="2">The sequence shown here is derived from an EMBL/GenBank/DDBJ whole genome shotgun (WGS) entry which is preliminary data.</text>
</comment>
<dbReference type="RefSeq" id="WP_163820435.1">
    <property type="nucleotide sequence ID" value="NZ_JAAGOB010000013.1"/>
</dbReference>
<organism evidence="2 3">
    <name type="scientific">Phytoactinopolyspora alkaliphila</name>
    <dbReference type="NCBI Taxonomy" id="1783498"/>
    <lineage>
        <taxon>Bacteria</taxon>
        <taxon>Bacillati</taxon>
        <taxon>Actinomycetota</taxon>
        <taxon>Actinomycetes</taxon>
        <taxon>Jiangellales</taxon>
        <taxon>Jiangellaceae</taxon>
        <taxon>Phytoactinopolyspora</taxon>
    </lineage>
</organism>
<evidence type="ECO:0000313" key="2">
    <source>
        <dbReference type="EMBL" id="NED97639.1"/>
    </source>
</evidence>
<reference evidence="2 3" key="1">
    <citation type="submission" date="2020-02" db="EMBL/GenBank/DDBJ databases">
        <authorList>
            <person name="Li X.-J."/>
            <person name="Feng X.-M."/>
        </authorList>
    </citation>
    <scope>NUCLEOTIDE SEQUENCE [LARGE SCALE GENOMIC DNA]</scope>
    <source>
        <strain evidence="2 3">CGMCC 4.7225</strain>
    </source>
</reference>
<name>A0A6N9YS53_9ACTN</name>
<dbReference type="Proteomes" id="UP000469185">
    <property type="component" value="Unassembled WGS sequence"/>
</dbReference>
<feature type="region of interest" description="Disordered" evidence="1">
    <location>
        <begin position="1"/>
        <end position="21"/>
    </location>
</feature>
<dbReference type="EMBL" id="JAAGOB010000013">
    <property type="protein sequence ID" value="NED97639.1"/>
    <property type="molecule type" value="Genomic_DNA"/>
</dbReference>
<evidence type="ECO:0008006" key="4">
    <source>
        <dbReference type="Google" id="ProtNLM"/>
    </source>
</evidence>
<dbReference type="AlphaFoldDB" id="A0A6N9YS53"/>
<accession>A0A6N9YS53</accession>